<keyword evidence="6" id="KW-0812">Transmembrane</keyword>
<evidence type="ECO:0000256" key="4">
    <source>
        <dbReference type="PROSITE-ProRule" id="PRU00134"/>
    </source>
</evidence>
<evidence type="ECO:0000256" key="1">
    <source>
        <dbReference type="ARBA" id="ARBA00022723"/>
    </source>
</evidence>
<dbReference type="Gene3D" id="6.10.140.2220">
    <property type="match status" value="1"/>
</dbReference>
<dbReference type="PROSITE" id="PS50865">
    <property type="entry name" value="ZF_MYND_2"/>
    <property type="match status" value="1"/>
</dbReference>
<sequence length="311" mass="33590">MFIYEWGLCLLASAFLVQSVVFCFLHIFGLFLFNTLCCTVKLSVPPSASVQVGAFTMAEVEASALERARSGSELQGVVFLDSSGCRGHSVPITCALSVSGEDVLAASDERRQMERQELGESNSSLVKRKGGGRQGADVPDSVSVKAKKRVAVQSALRGKFKGYRDSSARVRRCDHCNALGEMEEEAGKGGSSGSGFFRLLKEGPQEDPVDRNVNLKTQKRKTALHNEVGPRSTPQDTLTEAEGEGRIGSESNAGRAAPTDRVSLKRCSRCESAVYCSEACQAAAWKEHKRTCTSDAEAQERARKTRLSLVG</sequence>
<keyword evidence="6" id="KW-0472">Membrane</keyword>
<keyword evidence="3" id="KW-0862">Zinc</keyword>
<evidence type="ECO:0000256" key="5">
    <source>
        <dbReference type="SAM" id="MobiDB-lite"/>
    </source>
</evidence>
<accession>A0A0G4GE41</accession>
<proteinExistence type="predicted"/>
<reference evidence="8" key="1">
    <citation type="submission" date="2014-11" db="EMBL/GenBank/DDBJ databases">
        <authorList>
            <person name="Otto D Thomas"/>
            <person name="Naeem Raeece"/>
        </authorList>
    </citation>
    <scope>NUCLEOTIDE SEQUENCE</scope>
</reference>
<dbReference type="GO" id="GO:0008270">
    <property type="term" value="F:zinc ion binding"/>
    <property type="evidence" value="ECO:0007669"/>
    <property type="project" value="UniProtKB-KW"/>
</dbReference>
<dbReference type="EMBL" id="CDMZ01001104">
    <property type="protein sequence ID" value="CEM27258.1"/>
    <property type="molecule type" value="Genomic_DNA"/>
</dbReference>
<dbReference type="VEuPathDB" id="CryptoDB:Cvel_614"/>
<keyword evidence="2 4" id="KW-0863">Zinc-finger</keyword>
<keyword evidence="1" id="KW-0479">Metal-binding</keyword>
<feature type="domain" description="MYND-type" evidence="7">
    <location>
        <begin position="250"/>
        <end position="292"/>
    </location>
</feature>
<evidence type="ECO:0000313" key="8">
    <source>
        <dbReference type="EMBL" id="CEM27258.1"/>
    </source>
</evidence>
<evidence type="ECO:0000256" key="2">
    <source>
        <dbReference type="ARBA" id="ARBA00022771"/>
    </source>
</evidence>
<dbReference type="InterPro" id="IPR002893">
    <property type="entry name" value="Znf_MYND"/>
</dbReference>
<evidence type="ECO:0000259" key="7">
    <source>
        <dbReference type="PROSITE" id="PS50865"/>
    </source>
</evidence>
<dbReference type="Pfam" id="PF01753">
    <property type="entry name" value="zf-MYND"/>
    <property type="match status" value="1"/>
</dbReference>
<feature type="region of interest" description="Disordered" evidence="5">
    <location>
        <begin position="219"/>
        <end position="258"/>
    </location>
</feature>
<protein>
    <recommendedName>
        <fullName evidence="7">MYND-type domain-containing protein</fullName>
    </recommendedName>
</protein>
<name>A0A0G4GE41_9ALVE</name>
<dbReference type="AlphaFoldDB" id="A0A0G4GE41"/>
<gene>
    <name evidence="8" type="ORF">Cvel_614</name>
</gene>
<feature type="region of interest" description="Disordered" evidence="5">
    <location>
        <begin position="113"/>
        <end position="142"/>
    </location>
</feature>
<evidence type="ECO:0000256" key="6">
    <source>
        <dbReference type="SAM" id="Phobius"/>
    </source>
</evidence>
<keyword evidence="6" id="KW-1133">Transmembrane helix</keyword>
<organism evidence="8">
    <name type="scientific">Chromera velia CCMP2878</name>
    <dbReference type="NCBI Taxonomy" id="1169474"/>
    <lineage>
        <taxon>Eukaryota</taxon>
        <taxon>Sar</taxon>
        <taxon>Alveolata</taxon>
        <taxon>Colpodellida</taxon>
        <taxon>Chromeraceae</taxon>
        <taxon>Chromera</taxon>
    </lineage>
</organism>
<evidence type="ECO:0000256" key="3">
    <source>
        <dbReference type="ARBA" id="ARBA00022833"/>
    </source>
</evidence>
<feature type="transmembrane region" description="Helical" evidence="6">
    <location>
        <begin position="7"/>
        <end position="33"/>
    </location>
</feature>
<feature type="region of interest" description="Disordered" evidence="5">
    <location>
        <begin position="291"/>
        <end position="311"/>
    </location>
</feature>
<dbReference type="SUPFAM" id="SSF144232">
    <property type="entry name" value="HIT/MYND zinc finger-like"/>
    <property type="match status" value="1"/>
</dbReference>